<name>A0AAU7JQH9_9MICO</name>
<reference evidence="1" key="1">
    <citation type="submission" date="2024-05" db="EMBL/GenBank/DDBJ databases">
        <authorList>
            <person name="Kim S."/>
            <person name="Heo J."/>
            <person name="Choi H."/>
            <person name="Choi Y."/>
            <person name="Kwon S.-W."/>
            <person name="Kim Y."/>
        </authorList>
    </citation>
    <scope>NUCLEOTIDE SEQUENCE</scope>
    <source>
        <strain evidence="1">KACC 23699</strain>
    </source>
</reference>
<dbReference type="AlphaFoldDB" id="A0AAU7JQH9"/>
<gene>
    <name evidence="1" type="ORF">ABEG17_13255</name>
</gene>
<evidence type="ECO:0000313" key="1">
    <source>
        <dbReference type="EMBL" id="XBO42536.1"/>
    </source>
</evidence>
<evidence type="ECO:0008006" key="2">
    <source>
        <dbReference type="Google" id="ProtNLM"/>
    </source>
</evidence>
<protein>
    <recommendedName>
        <fullName evidence="2">DUF559 domain-containing protein</fullName>
    </recommendedName>
</protein>
<dbReference type="RefSeq" id="WP_406829957.1">
    <property type="nucleotide sequence ID" value="NZ_CP157483.1"/>
</dbReference>
<accession>A0AAU7JQH9</accession>
<proteinExistence type="predicted"/>
<dbReference type="EMBL" id="CP157483">
    <property type="protein sequence ID" value="XBO42536.1"/>
    <property type="molecule type" value="Genomic_DNA"/>
</dbReference>
<organism evidence="1">
    <name type="scientific">Pedococcus sp. KACC 23699</name>
    <dbReference type="NCBI Taxonomy" id="3149228"/>
    <lineage>
        <taxon>Bacteria</taxon>
        <taxon>Bacillati</taxon>
        <taxon>Actinomycetota</taxon>
        <taxon>Actinomycetes</taxon>
        <taxon>Micrococcales</taxon>
        <taxon>Intrasporangiaceae</taxon>
        <taxon>Pedococcus</taxon>
    </lineage>
</organism>
<sequence length="264" mass="29479">MQTSNGHSTECADRPRLVGRLTVGVRGNEHHRPLHVMRPSSRNPIERPETRPHLGLESRQVVILRGLRVVSIVDTWVDLAALLGVEDLVVVGDRIARLAGSLEPLHHALARRATSRGPRGIRALKEAIAWVRLGADSPMETRSRLLFCRHGLPEPEINVPVMTANGAGFLCRGDFVWRDKKVIGEYQGGHHFGSFARGDKDISRRLLLQDDGWKYVELTRSDHTNPARRWALLQRLATHLGVEVVADRPHPAWTGRFATTSKCG</sequence>